<dbReference type="Gene3D" id="1.10.287.2620">
    <property type="match status" value="1"/>
</dbReference>
<comment type="subcellular location">
    <subcellularLocation>
        <location evidence="1">Cytoplasm</location>
        <location evidence="1">Cytoskeleton</location>
        <location evidence="1">Cilium axoneme</location>
    </subcellularLocation>
</comment>
<keyword evidence="16" id="KW-1185">Reference proteome</keyword>
<evidence type="ECO:0000256" key="3">
    <source>
        <dbReference type="ARBA" id="ARBA00022701"/>
    </source>
</evidence>
<reference evidence="15" key="1">
    <citation type="journal article" date="2023" name="Mol. Biol. Evol.">
        <title>Third-Generation Sequencing Reveals the Adaptive Role of the Epigenome in Three Deep-Sea Polychaetes.</title>
        <authorList>
            <person name="Perez M."/>
            <person name="Aroh O."/>
            <person name="Sun Y."/>
            <person name="Lan Y."/>
            <person name="Juniper S.K."/>
            <person name="Young C.R."/>
            <person name="Angers B."/>
            <person name="Qian P.Y."/>
        </authorList>
    </citation>
    <scope>NUCLEOTIDE SEQUENCE</scope>
    <source>
        <strain evidence="15">R07B-5</strain>
    </source>
</reference>
<dbReference type="PANTHER" id="PTHR22878:SF71">
    <property type="entry name" value="DYNEIN, AXONEMAL, HEAVY CHAIN 3"/>
    <property type="match status" value="1"/>
</dbReference>
<gene>
    <name evidence="15" type="ORF">NP493_498g02025</name>
</gene>
<evidence type="ECO:0000256" key="6">
    <source>
        <dbReference type="ARBA" id="ARBA00023017"/>
    </source>
</evidence>
<evidence type="ECO:0000256" key="7">
    <source>
        <dbReference type="ARBA" id="ARBA00023054"/>
    </source>
</evidence>
<evidence type="ECO:0000256" key="13">
    <source>
        <dbReference type="SAM" id="MobiDB-lite"/>
    </source>
</evidence>
<dbReference type="GO" id="GO:0045505">
    <property type="term" value="F:dynein intermediate chain binding"/>
    <property type="evidence" value="ECO:0007669"/>
    <property type="project" value="InterPro"/>
</dbReference>
<dbReference type="GO" id="GO:0007018">
    <property type="term" value="P:microtubule-based movement"/>
    <property type="evidence" value="ECO:0007669"/>
    <property type="project" value="InterPro"/>
</dbReference>
<evidence type="ECO:0000256" key="9">
    <source>
        <dbReference type="ARBA" id="ARBA00023175"/>
    </source>
</evidence>
<dbReference type="FunFam" id="1.10.287.2620:FF:000002">
    <property type="entry name" value="Dynein heavy chain 2, axonemal"/>
    <property type="match status" value="1"/>
</dbReference>
<sequence length="967" mass="112863">MGEEPPLKRAGVVRRGLPGLPPLPTSDREASELYQIVVRHSEHPPIMNDTSWTLAAPFKEQKHFRTPSESIANNYTPTAGQLKIQDLVKMKRTRRSDTIDLSLIKRAKTEPMQRHGTLVSLKSKKTVDSTETGEESQEPPSRPMTPTEQMNMMAVIERMEVGPLACERDFERYFYYVLKGVQRDMLAPPPSDQMRRIKTLIPHDLITKPLFEPLIQQLQTEVLEDYEFSLRKAIVDYILKDPRERARLFVNVTPTPYPLRVIRAPVPWHDVYHDAKQFTATHLFINNPMMLQLQYLWNDEFASLRFVYKDALLEAELPLLPNEFEVLVKKQCWQATEILKKKWLPACAALFIERKDLWQHLVPDNDTESTLLVQQYFACVATLMSLHLRSTVINSLGEFLDFLRIHKNGNDYSGEYNDIQYVMKTVILVKLKVTDPKIIFDPSFHECRDTIIRCFQEIIAGGEGLPRVEVELFPEMRQNHSRLQLRSVKLEESLVTHFVDEAMGIFKVNTAGPIRYLNSYRRYHDLLSGKASLDVTNFLKEEHSINGFKKKIEEYAALKDEISLLHITVPLSFFCLDCIQVNEELAGRAQKLKDRLIQYEVNENRELNRSICHRYDEMAERLNEVPETVEDLVNLQKYLIQCTDVTVYKLKEEIDEAAQRLLFLLDYAIFPVDDVKLNSTMFHWPEHMSTVFEVSSKRLSSKRDHSEDDLRNKIQEFEEKLAKYYQEIENFRKKEVMSTEEVKNNVDFLAQLHANLEEAQEELAELNNAEVLLGWEKTTFPILREMFTMKEPYEKLWNTVKLFNEKNEKWKNGSFQLLNAEEIENEVTEMWRTMYKLTKTFGDQPGPRNVAERTRGRIDTFKQYMPLLHIICNPGIRDRHWEEMSAVVGVDIHPEEDTSFTKMLEYGLKNYMDQLDGIGATAAKEYSLEKALKKMKSEWEGVNFEFIAYRDTVSGAQFNNRSLFMSA</sequence>
<evidence type="ECO:0000256" key="8">
    <source>
        <dbReference type="ARBA" id="ARBA00023069"/>
    </source>
</evidence>
<dbReference type="Pfam" id="PF08393">
    <property type="entry name" value="DHC_N2"/>
    <property type="match status" value="1"/>
</dbReference>
<dbReference type="PANTHER" id="PTHR22878">
    <property type="entry name" value="DYNEIN HEAVY CHAIN 6, AXONEMAL-LIKE-RELATED"/>
    <property type="match status" value="1"/>
</dbReference>
<dbReference type="GO" id="GO:0030286">
    <property type="term" value="C:dynein complex"/>
    <property type="evidence" value="ECO:0007669"/>
    <property type="project" value="UniProtKB-KW"/>
</dbReference>
<evidence type="ECO:0000256" key="1">
    <source>
        <dbReference type="ARBA" id="ARBA00004430"/>
    </source>
</evidence>
<proteinExistence type="predicted"/>
<protein>
    <recommendedName>
        <fullName evidence="14">Dynein heavy chain linker domain-containing protein</fullName>
    </recommendedName>
</protein>
<accession>A0AAD9KXQ8</accession>
<keyword evidence="4" id="KW-0547">Nucleotide-binding</keyword>
<dbReference type="GO" id="GO:0005874">
    <property type="term" value="C:microtubule"/>
    <property type="evidence" value="ECO:0007669"/>
    <property type="project" value="UniProtKB-KW"/>
</dbReference>
<dbReference type="Proteomes" id="UP001209878">
    <property type="component" value="Unassembled WGS sequence"/>
</dbReference>
<feature type="domain" description="Dynein heavy chain linker" evidence="14">
    <location>
        <begin position="785"/>
        <end position="952"/>
    </location>
</feature>
<keyword evidence="9" id="KW-0505">Motor protein</keyword>
<dbReference type="AlphaFoldDB" id="A0AAD9KXQ8"/>
<keyword evidence="3" id="KW-0493">Microtubule</keyword>
<feature type="region of interest" description="Disordered" evidence="13">
    <location>
        <begin position="112"/>
        <end position="147"/>
    </location>
</feature>
<evidence type="ECO:0000256" key="12">
    <source>
        <dbReference type="SAM" id="Coils"/>
    </source>
</evidence>
<evidence type="ECO:0000256" key="4">
    <source>
        <dbReference type="ARBA" id="ARBA00022741"/>
    </source>
</evidence>
<evidence type="ECO:0000256" key="2">
    <source>
        <dbReference type="ARBA" id="ARBA00022490"/>
    </source>
</evidence>
<keyword evidence="7 12" id="KW-0175">Coiled coil</keyword>
<organism evidence="15 16">
    <name type="scientific">Ridgeia piscesae</name>
    <name type="common">Tubeworm</name>
    <dbReference type="NCBI Taxonomy" id="27915"/>
    <lineage>
        <taxon>Eukaryota</taxon>
        <taxon>Metazoa</taxon>
        <taxon>Spiralia</taxon>
        <taxon>Lophotrochozoa</taxon>
        <taxon>Annelida</taxon>
        <taxon>Polychaeta</taxon>
        <taxon>Sedentaria</taxon>
        <taxon>Canalipalpata</taxon>
        <taxon>Sabellida</taxon>
        <taxon>Siboglinidae</taxon>
        <taxon>Ridgeia</taxon>
    </lineage>
</organism>
<dbReference type="GO" id="GO:0051959">
    <property type="term" value="F:dynein light intermediate chain binding"/>
    <property type="evidence" value="ECO:0007669"/>
    <property type="project" value="InterPro"/>
</dbReference>
<evidence type="ECO:0000259" key="14">
    <source>
        <dbReference type="Pfam" id="PF08393"/>
    </source>
</evidence>
<dbReference type="InterPro" id="IPR026983">
    <property type="entry name" value="DHC"/>
</dbReference>
<dbReference type="GO" id="GO:0005930">
    <property type="term" value="C:axoneme"/>
    <property type="evidence" value="ECO:0007669"/>
    <property type="project" value="UniProtKB-SubCell"/>
</dbReference>
<keyword evidence="10" id="KW-0206">Cytoskeleton</keyword>
<evidence type="ECO:0000313" key="15">
    <source>
        <dbReference type="EMBL" id="KAK2179326.1"/>
    </source>
</evidence>
<feature type="region of interest" description="Disordered" evidence="13">
    <location>
        <begin position="1"/>
        <end position="26"/>
    </location>
</feature>
<keyword evidence="11" id="KW-0966">Cell projection</keyword>
<evidence type="ECO:0000256" key="5">
    <source>
        <dbReference type="ARBA" id="ARBA00022840"/>
    </source>
</evidence>
<name>A0AAD9KXQ8_RIDPI</name>
<keyword evidence="6" id="KW-0243">Dynein</keyword>
<dbReference type="GO" id="GO:0005524">
    <property type="term" value="F:ATP binding"/>
    <property type="evidence" value="ECO:0007669"/>
    <property type="project" value="UniProtKB-KW"/>
</dbReference>
<feature type="coiled-coil region" evidence="12">
    <location>
        <begin position="707"/>
        <end position="776"/>
    </location>
</feature>
<comment type="caution">
    <text evidence="15">The sequence shown here is derived from an EMBL/GenBank/DDBJ whole genome shotgun (WGS) entry which is preliminary data.</text>
</comment>
<evidence type="ECO:0000313" key="16">
    <source>
        <dbReference type="Proteomes" id="UP001209878"/>
    </source>
</evidence>
<evidence type="ECO:0000256" key="10">
    <source>
        <dbReference type="ARBA" id="ARBA00023212"/>
    </source>
</evidence>
<keyword evidence="8" id="KW-0969">Cilium</keyword>
<dbReference type="InterPro" id="IPR013602">
    <property type="entry name" value="Dynein_heavy_linker"/>
</dbReference>
<keyword evidence="2" id="KW-0963">Cytoplasm</keyword>
<keyword evidence="5" id="KW-0067">ATP-binding</keyword>
<evidence type="ECO:0000256" key="11">
    <source>
        <dbReference type="ARBA" id="ARBA00023273"/>
    </source>
</evidence>
<dbReference type="EMBL" id="JAODUO010000497">
    <property type="protein sequence ID" value="KAK2179326.1"/>
    <property type="molecule type" value="Genomic_DNA"/>
</dbReference>